<accession>H1SH93</accession>
<dbReference type="EMBL" id="AHJE01000147">
    <property type="protein sequence ID" value="EHP38084.1"/>
    <property type="molecule type" value="Genomic_DNA"/>
</dbReference>
<feature type="signal peptide" evidence="2">
    <location>
        <begin position="1"/>
        <end position="25"/>
    </location>
</feature>
<dbReference type="AlphaFoldDB" id="H1SH93"/>
<evidence type="ECO:0000256" key="1">
    <source>
        <dbReference type="SAM" id="MobiDB-lite"/>
    </source>
</evidence>
<dbReference type="RefSeq" id="WP_006163887.1">
    <property type="nucleotide sequence ID" value="NZ_AHJE01000147.1"/>
</dbReference>
<organism evidence="3 4">
    <name type="scientific">Cupriavidus basilensis OR16</name>
    <dbReference type="NCBI Taxonomy" id="1127483"/>
    <lineage>
        <taxon>Bacteria</taxon>
        <taxon>Pseudomonadati</taxon>
        <taxon>Pseudomonadota</taxon>
        <taxon>Betaproteobacteria</taxon>
        <taxon>Burkholderiales</taxon>
        <taxon>Burkholderiaceae</taxon>
        <taxon>Cupriavidus</taxon>
    </lineage>
</organism>
<comment type="caution">
    <text evidence="3">The sequence shown here is derived from an EMBL/GenBank/DDBJ whole genome shotgun (WGS) entry which is preliminary data.</text>
</comment>
<dbReference type="OrthoDB" id="8686789at2"/>
<sequence length="130" mass="14349">MTQHPLLRTALVCAALLAPAAPAFAYLDTFIHGTVIGTMSQKESASLVQSVGKVLNEGTDGTMASWTSPAESKRKPIEGQLTPLRSKTDKGQACRQLKMELKRADQEDNWTGWFCKQNDGRWRSRKVADD</sequence>
<proteinExistence type="predicted"/>
<evidence type="ECO:0000256" key="2">
    <source>
        <dbReference type="SAM" id="SignalP"/>
    </source>
</evidence>
<evidence type="ECO:0000313" key="3">
    <source>
        <dbReference type="EMBL" id="EHP38084.1"/>
    </source>
</evidence>
<feature type="region of interest" description="Disordered" evidence="1">
    <location>
        <begin position="59"/>
        <end position="92"/>
    </location>
</feature>
<name>H1SH93_9BURK</name>
<dbReference type="Proteomes" id="UP000005808">
    <property type="component" value="Unassembled WGS sequence"/>
</dbReference>
<protein>
    <recommendedName>
        <fullName evidence="5">Surface antigen domain-containing protein</fullName>
    </recommendedName>
</protein>
<keyword evidence="2" id="KW-0732">Signal</keyword>
<dbReference type="PATRIC" id="fig|1127483.3.peg.7762"/>
<evidence type="ECO:0000313" key="4">
    <source>
        <dbReference type="Proteomes" id="UP000005808"/>
    </source>
</evidence>
<reference evidence="3 4" key="1">
    <citation type="journal article" date="2012" name="J. Bacteriol.">
        <title>De Novo Genome Project of Cupriavidus basilensis OR16.</title>
        <authorList>
            <person name="Cserhati M."/>
            <person name="Kriszt B."/>
            <person name="Szoboszlay S."/>
            <person name="Toth A."/>
            <person name="Szabo I."/>
            <person name="Tancsics A."/>
            <person name="Nagy I."/>
            <person name="Horvath B."/>
            <person name="Nagy I."/>
            <person name="Kukolya J."/>
        </authorList>
    </citation>
    <scope>NUCLEOTIDE SEQUENCE [LARGE SCALE GENOMIC DNA]</scope>
    <source>
        <strain evidence="3 4">OR16</strain>
    </source>
</reference>
<gene>
    <name evidence="3" type="ORF">OR16_39009</name>
</gene>
<feature type="chain" id="PRO_5003555422" description="Surface antigen domain-containing protein" evidence="2">
    <location>
        <begin position="26"/>
        <end position="130"/>
    </location>
</feature>
<evidence type="ECO:0008006" key="5">
    <source>
        <dbReference type="Google" id="ProtNLM"/>
    </source>
</evidence>